<gene>
    <name evidence="1" type="ORF">ODALV1_LOCUS4780</name>
</gene>
<reference evidence="1 2" key="1">
    <citation type="submission" date="2024-08" db="EMBL/GenBank/DDBJ databases">
        <authorList>
            <person name="Cucini C."/>
            <person name="Frati F."/>
        </authorList>
    </citation>
    <scope>NUCLEOTIDE SEQUENCE [LARGE SCALE GENOMIC DNA]</scope>
</reference>
<name>A0ABP1PX72_9HEXA</name>
<accession>A0ABP1PX72</accession>
<sequence>MSNVYDECWSYWFYYKNPSCQNICPLGGYLHLMIPVERDGWIEIDVAPENVNMISNMLSLNENSTHKTLSGNETIGEAVKRINKGLAKRLETCAVHNFMLSPETKVPKEGETVADRVHCAIFEEPDLRNTLIMCNCIMAQLEHYEQFRF</sequence>
<protein>
    <submittedName>
        <fullName evidence="1">Uncharacterized protein</fullName>
    </submittedName>
</protein>
<keyword evidence="2" id="KW-1185">Reference proteome</keyword>
<dbReference type="EMBL" id="CAXLJM020000014">
    <property type="protein sequence ID" value="CAL8080923.1"/>
    <property type="molecule type" value="Genomic_DNA"/>
</dbReference>
<proteinExistence type="predicted"/>
<evidence type="ECO:0000313" key="1">
    <source>
        <dbReference type="EMBL" id="CAL8080923.1"/>
    </source>
</evidence>
<comment type="caution">
    <text evidence="1">The sequence shown here is derived from an EMBL/GenBank/DDBJ whole genome shotgun (WGS) entry which is preliminary data.</text>
</comment>
<evidence type="ECO:0000313" key="2">
    <source>
        <dbReference type="Proteomes" id="UP001642540"/>
    </source>
</evidence>
<dbReference type="Proteomes" id="UP001642540">
    <property type="component" value="Unassembled WGS sequence"/>
</dbReference>
<organism evidence="1 2">
    <name type="scientific">Orchesella dallaii</name>
    <dbReference type="NCBI Taxonomy" id="48710"/>
    <lineage>
        <taxon>Eukaryota</taxon>
        <taxon>Metazoa</taxon>
        <taxon>Ecdysozoa</taxon>
        <taxon>Arthropoda</taxon>
        <taxon>Hexapoda</taxon>
        <taxon>Collembola</taxon>
        <taxon>Entomobryomorpha</taxon>
        <taxon>Entomobryoidea</taxon>
        <taxon>Orchesellidae</taxon>
        <taxon>Orchesellinae</taxon>
        <taxon>Orchesella</taxon>
    </lineage>
</organism>